<dbReference type="Gene3D" id="1.10.1200.10">
    <property type="entry name" value="ACP-like"/>
    <property type="match status" value="1"/>
</dbReference>
<reference evidence="4" key="1">
    <citation type="journal article" date="2013" name="Proc. Natl. Acad. Sci. U.S.A.">
        <title>Mapping gene clusters within arrayed metagenomic libraries to expand the structural diversity of biomedically relevant natural products.</title>
        <authorList>
            <person name="Owen J.G."/>
            <person name="Reddy B.V."/>
            <person name="Ternei M.A."/>
            <person name="Charlop-Powers Z."/>
            <person name="Calle P.Y."/>
            <person name="Kim J.H."/>
            <person name="Brady S.F."/>
        </authorList>
    </citation>
    <scope>NUCLEOTIDE SEQUENCE</scope>
</reference>
<dbReference type="InterPro" id="IPR009081">
    <property type="entry name" value="PP-bd_ACP"/>
</dbReference>
<evidence type="ECO:0000256" key="1">
    <source>
        <dbReference type="ARBA" id="ARBA00022450"/>
    </source>
</evidence>
<dbReference type="AlphaFoldDB" id="S5UAP8"/>
<sequence length="83" mass="8994">MSEVKQWLTDQVSVHLGQSVVRTDVLLAEYGLDSVHAMSLAAAIEDEWDLVVDPAVTWDHPTIDELAAFLTGELGRTADESAG</sequence>
<evidence type="ECO:0000259" key="3">
    <source>
        <dbReference type="PROSITE" id="PS50075"/>
    </source>
</evidence>
<organism evidence="4">
    <name type="scientific">uncultured bacterium esnapd4</name>
    <dbReference type="NCBI Taxonomy" id="1366610"/>
    <lineage>
        <taxon>Bacteria</taxon>
        <taxon>environmental samples</taxon>
    </lineage>
</organism>
<dbReference type="PROSITE" id="PS50075">
    <property type="entry name" value="CARRIER"/>
    <property type="match status" value="1"/>
</dbReference>
<evidence type="ECO:0000256" key="2">
    <source>
        <dbReference type="ARBA" id="ARBA00022553"/>
    </source>
</evidence>
<name>S5UAP8_9BACT</name>
<dbReference type="InterPro" id="IPR036736">
    <property type="entry name" value="ACP-like_sf"/>
</dbReference>
<dbReference type="SMART" id="SM00823">
    <property type="entry name" value="PKS_PP"/>
    <property type="match status" value="1"/>
</dbReference>
<keyword evidence="2" id="KW-0597">Phosphoprotein</keyword>
<accession>S5UAP8</accession>
<feature type="domain" description="Carrier" evidence="3">
    <location>
        <begin position="1"/>
        <end position="74"/>
    </location>
</feature>
<dbReference type="GO" id="GO:0031177">
    <property type="term" value="F:phosphopantetheine binding"/>
    <property type="evidence" value="ECO:0007669"/>
    <property type="project" value="InterPro"/>
</dbReference>
<evidence type="ECO:0000313" key="4">
    <source>
        <dbReference type="EMBL" id="AGS49394.1"/>
    </source>
</evidence>
<keyword evidence="1" id="KW-0596">Phosphopantetheine</keyword>
<protein>
    <submittedName>
        <fullName evidence="4">Peptide carrier protein</fullName>
    </submittedName>
</protein>
<dbReference type="EMBL" id="KF264542">
    <property type="protein sequence ID" value="AGS49394.1"/>
    <property type="molecule type" value="Genomic_DNA"/>
</dbReference>
<dbReference type="Pfam" id="PF00550">
    <property type="entry name" value="PP-binding"/>
    <property type="match status" value="1"/>
</dbReference>
<dbReference type="SUPFAM" id="SSF47336">
    <property type="entry name" value="ACP-like"/>
    <property type="match status" value="1"/>
</dbReference>
<dbReference type="InterPro" id="IPR020806">
    <property type="entry name" value="PKS_PP-bd"/>
</dbReference>
<proteinExistence type="predicted"/>